<dbReference type="InterPro" id="IPR050188">
    <property type="entry name" value="RluA_PseudoU_synthase"/>
</dbReference>
<evidence type="ECO:0000256" key="7">
    <source>
        <dbReference type="ARBA" id="ARBA00041803"/>
    </source>
</evidence>
<evidence type="ECO:0000313" key="11">
    <source>
        <dbReference type="EMBL" id="KIE44227.1"/>
    </source>
</evidence>
<reference evidence="11 12" key="1">
    <citation type="submission" date="2015-01" db="EMBL/GenBank/DDBJ databases">
        <title>Genome sequence of the anaerobic bacterium Geobacter soli GSS01, a dissimilatory Fe(III) reducer from soil.</title>
        <authorList>
            <person name="Yang G."/>
            <person name="Zhou S."/>
        </authorList>
    </citation>
    <scope>NUCLEOTIDE SEQUENCE [LARGE SCALE GENOMIC DNA]</scope>
    <source>
        <strain evidence="11 12">GSS01</strain>
    </source>
</reference>
<evidence type="ECO:0000256" key="2">
    <source>
        <dbReference type="ARBA" id="ARBA00023235"/>
    </source>
</evidence>
<dbReference type="InterPro" id="IPR020103">
    <property type="entry name" value="PsdUridine_synth_cat_dom_sf"/>
</dbReference>
<keyword evidence="12" id="KW-1185">Reference proteome</keyword>
<dbReference type="PANTHER" id="PTHR21600">
    <property type="entry name" value="MITOCHONDRIAL RNA PSEUDOURIDINE SYNTHASE"/>
    <property type="match status" value="1"/>
</dbReference>
<keyword evidence="2" id="KW-0413">Isomerase</keyword>
<dbReference type="Proteomes" id="UP000031433">
    <property type="component" value="Unassembled WGS sequence"/>
</dbReference>
<evidence type="ECO:0000259" key="10">
    <source>
        <dbReference type="Pfam" id="PF00849"/>
    </source>
</evidence>
<dbReference type="GO" id="GO:0160149">
    <property type="term" value="F:tRNA pseudouridine(65) synthase activity"/>
    <property type="evidence" value="ECO:0007669"/>
    <property type="project" value="UniProtKB-EC"/>
</dbReference>
<feature type="domain" description="Pseudouridine synthase RsuA/RluA-like" evidence="10">
    <location>
        <begin position="10"/>
        <end position="168"/>
    </location>
</feature>
<gene>
    <name evidence="11" type="ORF">SE37_12965</name>
</gene>
<name>A0A0C1QT98_9BACT</name>
<dbReference type="InterPro" id="IPR006224">
    <property type="entry name" value="PsdUridine_synth_RluA-like_CS"/>
</dbReference>
<comment type="catalytic activity">
    <reaction evidence="3">
        <text>uridine(65) in tRNA = pseudouridine(65) in tRNA</text>
        <dbReference type="Rhea" id="RHEA:42536"/>
        <dbReference type="Rhea" id="RHEA-COMP:10103"/>
        <dbReference type="Rhea" id="RHEA-COMP:10104"/>
        <dbReference type="ChEBI" id="CHEBI:65314"/>
        <dbReference type="ChEBI" id="CHEBI:65315"/>
        <dbReference type="EC" id="5.4.99.26"/>
    </reaction>
</comment>
<evidence type="ECO:0000313" key="12">
    <source>
        <dbReference type="Proteomes" id="UP000031433"/>
    </source>
</evidence>
<dbReference type="EMBL" id="JXBL01000001">
    <property type="protein sequence ID" value="KIE44227.1"/>
    <property type="molecule type" value="Genomic_DNA"/>
</dbReference>
<dbReference type="Gene3D" id="3.30.2350.10">
    <property type="entry name" value="Pseudouridine synthase"/>
    <property type="match status" value="1"/>
</dbReference>
<dbReference type="GO" id="GO:0003723">
    <property type="term" value="F:RNA binding"/>
    <property type="evidence" value="ECO:0007669"/>
    <property type="project" value="InterPro"/>
</dbReference>
<evidence type="ECO:0000256" key="5">
    <source>
        <dbReference type="ARBA" id="ARBA00038943"/>
    </source>
</evidence>
<sequence length="250" mass="27583">MEILFRDDYLVAVHKPAGLLVHRSPIDRHETRFALQEVRDLLGCRVYPVHRLDKPTSGVLVFALDPATARALGDAFAGGLADKTYLAVTRGIVPPEGIIDHPLSAEPDRLDSAKSSPAAPQPAVTAFRRLAEAELPVATGRHATSRYSLAELRPRTGRRHQLRRHMKHIFHPIIGDTTYGEGRHNRFFRQELGCGRLLLHAAELSLPHPASGEILTIAAPPDRELARLLDRLGWLAAATGRRRPVEPAPP</sequence>
<proteinExistence type="predicted"/>
<dbReference type="AlphaFoldDB" id="A0A0C1QT98"/>
<dbReference type="SUPFAM" id="SSF55120">
    <property type="entry name" value="Pseudouridine synthase"/>
    <property type="match status" value="1"/>
</dbReference>
<comment type="function">
    <text evidence="4">Responsible for synthesis of pseudouridine from uracil-65 in transfer RNAs.</text>
</comment>
<evidence type="ECO:0000256" key="6">
    <source>
        <dbReference type="ARBA" id="ARBA00040675"/>
    </source>
</evidence>
<evidence type="ECO:0000256" key="1">
    <source>
        <dbReference type="ARBA" id="ARBA00022694"/>
    </source>
</evidence>
<dbReference type="PANTHER" id="PTHR21600:SF56">
    <property type="entry name" value="TRNA PSEUDOURIDINE SYNTHASE C"/>
    <property type="match status" value="1"/>
</dbReference>
<organism evidence="11 12">
    <name type="scientific">Geobacter soli</name>
    <dbReference type="NCBI Taxonomy" id="1510391"/>
    <lineage>
        <taxon>Bacteria</taxon>
        <taxon>Pseudomonadati</taxon>
        <taxon>Thermodesulfobacteriota</taxon>
        <taxon>Desulfuromonadia</taxon>
        <taxon>Geobacterales</taxon>
        <taxon>Geobacteraceae</taxon>
        <taxon>Geobacter</taxon>
    </lineage>
</organism>
<dbReference type="Pfam" id="PF00849">
    <property type="entry name" value="PseudoU_synth_2"/>
    <property type="match status" value="1"/>
</dbReference>
<evidence type="ECO:0000256" key="4">
    <source>
        <dbReference type="ARBA" id="ARBA00037670"/>
    </source>
</evidence>
<dbReference type="PROSITE" id="PS01129">
    <property type="entry name" value="PSI_RLU"/>
    <property type="match status" value="1"/>
</dbReference>
<dbReference type="InterPro" id="IPR006145">
    <property type="entry name" value="PsdUridine_synth_RsuA/RluA"/>
</dbReference>
<accession>A0A0C1QT98</accession>
<protein>
    <recommendedName>
        <fullName evidence="6">tRNA pseudouridine synthase C</fullName>
        <ecNumber evidence="5">5.4.99.26</ecNumber>
    </recommendedName>
    <alternativeName>
        <fullName evidence="8">tRNA pseudouridine(65) synthase</fullName>
    </alternativeName>
    <alternativeName>
        <fullName evidence="9">tRNA pseudouridylate synthase C</fullName>
    </alternativeName>
    <alternativeName>
        <fullName evidence="7">tRNA-uridine isomerase C</fullName>
    </alternativeName>
</protein>
<dbReference type="GO" id="GO:0000455">
    <property type="term" value="P:enzyme-directed rRNA pseudouridine synthesis"/>
    <property type="evidence" value="ECO:0007669"/>
    <property type="project" value="TreeGrafter"/>
</dbReference>
<dbReference type="EC" id="5.4.99.26" evidence="5"/>
<evidence type="ECO:0000256" key="8">
    <source>
        <dbReference type="ARBA" id="ARBA00041975"/>
    </source>
</evidence>
<keyword evidence="1" id="KW-0819">tRNA processing</keyword>
<dbReference type="GO" id="GO:0008033">
    <property type="term" value="P:tRNA processing"/>
    <property type="evidence" value="ECO:0007669"/>
    <property type="project" value="UniProtKB-KW"/>
</dbReference>
<evidence type="ECO:0000256" key="9">
    <source>
        <dbReference type="ARBA" id="ARBA00043049"/>
    </source>
</evidence>
<dbReference type="CDD" id="cd02563">
    <property type="entry name" value="PseudoU_synth_TruC"/>
    <property type="match status" value="1"/>
</dbReference>
<comment type="caution">
    <text evidence="11">The sequence shown here is derived from an EMBL/GenBank/DDBJ whole genome shotgun (WGS) entry which is preliminary data.</text>
</comment>
<evidence type="ECO:0000256" key="3">
    <source>
        <dbReference type="ARBA" id="ARBA00036607"/>
    </source>
</evidence>